<reference evidence="2" key="1">
    <citation type="submission" date="2023-07" db="EMBL/GenBank/DDBJ databases">
        <title>Genomic Encyclopedia of Type Strains, Phase IV (KMG-IV): sequencing the most valuable type-strain genomes for metagenomic binning, comparative biology and taxonomic classification.</title>
        <authorList>
            <person name="Goeker M."/>
        </authorList>
    </citation>
    <scope>NUCLEOTIDE SEQUENCE</scope>
    <source>
        <strain evidence="2">DSM 26174</strain>
    </source>
</reference>
<dbReference type="Proteomes" id="UP001185092">
    <property type="component" value="Unassembled WGS sequence"/>
</dbReference>
<evidence type="ECO:0000313" key="2">
    <source>
        <dbReference type="EMBL" id="MDR6238845.1"/>
    </source>
</evidence>
<dbReference type="RefSeq" id="WP_309938350.1">
    <property type="nucleotide sequence ID" value="NZ_AP025305.1"/>
</dbReference>
<feature type="domain" description="DUF5723" evidence="1">
    <location>
        <begin position="41"/>
        <end position="433"/>
    </location>
</feature>
<comment type="caution">
    <text evidence="2">The sequence shown here is derived from an EMBL/GenBank/DDBJ whole genome shotgun (WGS) entry which is preliminary data.</text>
</comment>
<organism evidence="2 3">
    <name type="scientific">Aureibacter tunicatorum</name>
    <dbReference type="NCBI Taxonomy" id="866807"/>
    <lineage>
        <taxon>Bacteria</taxon>
        <taxon>Pseudomonadati</taxon>
        <taxon>Bacteroidota</taxon>
        <taxon>Cytophagia</taxon>
        <taxon>Cytophagales</taxon>
        <taxon>Persicobacteraceae</taxon>
        <taxon>Aureibacter</taxon>
    </lineage>
</organism>
<dbReference type="AlphaFoldDB" id="A0AAE3XMX8"/>
<dbReference type="InterPro" id="IPR043781">
    <property type="entry name" value="DUF5723"/>
</dbReference>
<proteinExistence type="predicted"/>
<evidence type="ECO:0000259" key="1">
    <source>
        <dbReference type="Pfam" id="PF18990"/>
    </source>
</evidence>
<dbReference type="EMBL" id="JAVDQD010000002">
    <property type="protein sequence ID" value="MDR6238845.1"/>
    <property type="molecule type" value="Genomic_DNA"/>
</dbReference>
<dbReference type="Pfam" id="PF18990">
    <property type="entry name" value="DUF5723"/>
    <property type="match status" value="1"/>
</dbReference>
<sequence>MEKKLLCLILLFVVFVDAFSQEFLGPADGNFGGVLSVINQPASSIDNRYSFDFLLLGGDFAGENNAFHVERKNPFFNLNFTGMARNMTRDGHRKYAYGEQDIVFLAFLFKIDPKSALSIVPRLRAVGNVKYISEDFAHQAMDRFEEMRESPATIFGQKGYVTGLAWQELGINYSRIVKDDKWSTVKVGATPKLLMGLAAGYAKVDDYDFGFDAQGQHFVSNIDYSMGFSDNINNVSTDSYQFDLPNSWGWGLDLGVRIEKKRLNKRCPTYQGTKIPLLKPKDMPYQYRLDFTLKDIGGIYFKASPYSADHNRTLNDSIIFNYADKFDGVDDFESIVDTLRTILDQENNVSGFHMGKPMHMTANIDYNFGNGFYVNAGVLIDLQKVNWNDHEANKMTTLMLTPRWESAILGAYVPLQVNVNGNADIGLGLRVGPVILGVYDLSPVLGNGTIDDGGFYFAFKHFFIPKKKKMGDLPCPRHLSN</sequence>
<accession>A0AAE3XMX8</accession>
<keyword evidence="3" id="KW-1185">Reference proteome</keyword>
<name>A0AAE3XMX8_9BACT</name>
<evidence type="ECO:0000313" key="3">
    <source>
        <dbReference type="Proteomes" id="UP001185092"/>
    </source>
</evidence>
<gene>
    <name evidence="2" type="ORF">HNQ88_001882</name>
</gene>
<protein>
    <recommendedName>
        <fullName evidence="1">DUF5723 domain-containing protein</fullName>
    </recommendedName>
</protein>